<dbReference type="EMBL" id="BTSY01000007">
    <property type="protein sequence ID" value="GMT36160.1"/>
    <property type="molecule type" value="Genomic_DNA"/>
</dbReference>
<proteinExistence type="predicted"/>
<evidence type="ECO:0000313" key="2">
    <source>
        <dbReference type="Proteomes" id="UP001432322"/>
    </source>
</evidence>
<comment type="caution">
    <text evidence="1">The sequence shown here is derived from an EMBL/GenBank/DDBJ whole genome shotgun (WGS) entry which is preliminary data.</text>
</comment>
<feature type="non-terminal residue" evidence="1">
    <location>
        <position position="1"/>
    </location>
</feature>
<sequence>FSINFAFQDKGAIITAIKKLFEENPNFQPTVLLRKALKKQGIDIEGFRPGRILAGYPATENKKVERELPKRYISKRSMNTPQSQQMDDDDWIEWTTGKELPKFRRLPAYPGYSCSPADLIVPTPRRDVGITRKVLDTSTPGSSGAHDGKSRLSLTKEVRRVRLSDVIKDLEEI</sequence>
<protein>
    <submittedName>
        <fullName evidence="1">Uncharacterized protein</fullName>
    </submittedName>
</protein>
<gene>
    <name evidence="1" type="ORF">PFISCL1PPCAC_27457</name>
</gene>
<dbReference type="Proteomes" id="UP001432322">
    <property type="component" value="Unassembled WGS sequence"/>
</dbReference>
<evidence type="ECO:0000313" key="1">
    <source>
        <dbReference type="EMBL" id="GMT36160.1"/>
    </source>
</evidence>
<keyword evidence="2" id="KW-1185">Reference proteome</keyword>
<dbReference type="AlphaFoldDB" id="A0AAV5WZV1"/>
<name>A0AAV5WZV1_9BILA</name>
<organism evidence="1 2">
    <name type="scientific">Pristionchus fissidentatus</name>
    <dbReference type="NCBI Taxonomy" id="1538716"/>
    <lineage>
        <taxon>Eukaryota</taxon>
        <taxon>Metazoa</taxon>
        <taxon>Ecdysozoa</taxon>
        <taxon>Nematoda</taxon>
        <taxon>Chromadorea</taxon>
        <taxon>Rhabditida</taxon>
        <taxon>Rhabditina</taxon>
        <taxon>Diplogasteromorpha</taxon>
        <taxon>Diplogasteroidea</taxon>
        <taxon>Neodiplogasteridae</taxon>
        <taxon>Pristionchus</taxon>
    </lineage>
</organism>
<reference evidence="1" key="1">
    <citation type="submission" date="2023-10" db="EMBL/GenBank/DDBJ databases">
        <title>Genome assembly of Pristionchus species.</title>
        <authorList>
            <person name="Yoshida K."/>
            <person name="Sommer R.J."/>
        </authorList>
    </citation>
    <scope>NUCLEOTIDE SEQUENCE</scope>
    <source>
        <strain evidence="1">RS5133</strain>
    </source>
</reference>
<accession>A0AAV5WZV1</accession>